<dbReference type="InterPro" id="IPR025403">
    <property type="entry name" value="TgpA-like_C"/>
</dbReference>
<evidence type="ECO:0000259" key="3">
    <source>
        <dbReference type="SMART" id="SM00460"/>
    </source>
</evidence>
<dbReference type="SMART" id="SM00460">
    <property type="entry name" value="TGc"/>
    <property type="match status" value="1"/>
</dbReference>
<evidence type="ECO:0000256" key="1">
    <source>
        <dbReference type="SAM" id="MobiDB-lite"/>
    </source>
</evidence>
<name>A0A5D5APF6_9EURY</name>
<organism evidence="4 5">
    <name type="scientific">Natrialba swarupiae</name>
    <dbReference type="NCBI Taxonomy" id="2448032"/>
    <lineage>
        <taxon>Archaea</taxon>
        <taxon>Methanobacteriati</taxon>
        <taxon>Methanobacteriota</taxon>
        <taxon>Stenosarchaea group</taxon>
        <taxon>Halobacteria</taxon>
        <taxon>Halobacteriales</taxon>
        <taxon>Natrialbaceae</taxon>
        <taxon>Natrialba</taxon>
    </lineage>
</organism>
<accession>A0A5D5APF6</accession>
<dbReference type="SUPFAM" id="SSF54001">
    <property type="entry name" value="Cysteine proteinases"/>
    <property type="match status" value="1"/>
</dbReference>
<dbReference type="InterPro" id="IPR002931">
    <property type="entry name" value="Transglutaminase-like"/>
</dbReference>
<dbReference type="Gene3D" id="3.10.620.30">
    <property type="match status" value="1"/>
</dbReference>
<dbReference type="AlphaFoldDB" id="A0A5D5APF6"/>
<dbReference type="PANTHER" id="PTHR42736:SF1">
    <property type="entry name" value="PROTEIN-GLUTAMINE GAMMA-GLUTAMYLTRANSFERASE"/>
    <property type="match status" value="1"/>
</dbReference>
<dbReference type="Proteomes" id="UP000324104">
    <property type="component" value="Unassembled WGS sequence"/>
</dbReference>
<dbReference type="InterPro" id="IPR052901">
    <property type="entry name" value="Bact_TGase-like"/>
</dbReference>
<sequence length="773" mass="83129">MSTDHGSGSGNRTMRLDVDGTIGPTVFRLLAVGCVLILTASYVSVLLDVTRVVGGTRTLFALVGSMLVAATILARVIRPRTATVAALVAGVVGFAYYLETSGLGVGVVASGTGALLEDVLTLVTGMPLLRMIEAGVWTLAFAPAPIFLSWYLAVRGRYASSVVPGGAALLFLVLTGDAGTAVTLIGTLGAIGAIGFGELERRGGSIAQADLIAVLFALIVALSLSVTFVPAGPATPTTAGGASDGTLEGTIDSASERSGISGQVDLSPEVRFTVESDRPSYWRTGIYDRFTGDEWVRTGTERPLEDGDELAGPPGPTHQHRQVVTAETELGVMPAAPEPVSVEGDVAEHTEVSRHGHVHPTTTLIEGDTYAVESAVVTPQPDELREAGTDYPDEIRDHYLQRPEETSSEFEDRTAEITADAETPYEKAVAIERHLRSSKEYSLDVERPQGNVAEEFLLEMDEGYCVYFATAMTQMLRAEDVPTRYVTGYTSGEQVDDDEYVVRGLDAHAWVEVYFPETGWVAFEPTPSSERDSVHEEHLEEAQDEDDLTDETDDEPDEESDADEADDEPDDATDEEGDDAADDSVPDVDDEPPTTDSEADPRDDPSPPGGPQGPIDTSTDDGDDDRELSPPVVITRELLTITAVLFVGLVAGVHRAGAIASARRTVGLFWHGRRRDPTSDAERAYRRLEALLAREYRPRRDDESAREYLSALETRPGDGVASDSEVRTVLERYERAAYGGGVDREDADEAIEIVDRLTRERLPVVGRSAATGR</sequence>
<comment type="caution">
    <text evidence="4">The sequence shown here is derived from an EMBL/GenBank/DDBJ whole genome shotgun (WGS) entry which is preliminary data.</text>
</comment>
<feature type="transmembrane region" description="Helical" evidence="2">
    <location>
        <begin position="158"/>
        <end position="175"/>
    </location>
</feature>
<feature type="region of interest" description="Disordered" evidence="1">
    <location>
        <begin position="235"/>
        <end position="262"/>
    </location>
</feature>
<dbReference type="RefSeq" id="WP_149080771.1">
    <property type="nucleotide sequence ID" value="NZ_VTAW01000006.1"/>
</dbReference>
<keyword evidence="5" id="KW-1185">Reference proteome</keyword>
<feature type="transmembrane region" description="Helical" evidence="2">
    <location>
        <begin position="25"/>
        <end position="47"/>
    </location>
</feature>
<evidence type="ECO:0000256" key="2">
    <source>
        <dbReference type="SAM" id="Phobius"/>
    </source>
</evidence>
<feature type="domain" description="Transglutaminase-like" evidence="3">
    <location>
        <begin position="457"/>
        <end position="527"/>
    </location>
</feature>
<feature type="compositionally biased region" description="Basic and acidic residues" evidence="1">
    <location>
        <begin position="529"/>
        <end position="541"/>
    </location>
</feature>
<reference evidence="4 5" key="1">
    <citation type="submission" date="2019-08" db="EMBL/GenBank/DDBJ databases">
        <title>Archaea genome.</title>
        <authorList>
            <person name="Kajale S."/>
            <person name="Shouche Y."/>
            <person name="Deshpande N."/>
            <person name="Sharma A."/>
        </authorList>
    </citation>
    <scope>NUCLEOTIDE SEQUENCE [LARGE SCALE GENOMIC DNA]</scope>
    <source>
        <strain evidence="4 5">ESP3B_9</strain>
    </source>
</reference>
<feature type="transmembrane region" description="Helical" evidence="2">
    <location>
        <begin position="128"/>
        <end position="151"/>
    </location>
</feature>
<dbReference type="Pfam" id="PF01841">
    <property type="entry name" value="Transglut_core"/>
    <property type="match status" value="1"/>
</dbReference>
<feature type="transmembrane region" description="Helical" evidence="2">
    <location>
        <begin position="84"/>
        <end position="108"/>
    </location>
</feature>
<feature type="compositionally biased region" description="Acidic residues" evidence="1">
    <location>
        <begin position="542"/>
        <end position="593"/>
    </location>
</feature>
<protein>
    <submittedName>
        <fullName evidence="4">DUF4129 domain-containing protein</fullName>
    </submittedName>
</protein>
<keyword evidence="2" id="KW-1133">Transmembrane helix</keyword>
<keyword evidence="2" id="KW-0472">Membrane</keyword>
<dbReference type="InterPro" id="IPR021878">
    <property type="entry name" value="TgpA_N"/>
</dbReference>
<proteinExistence type="predicted"/>
<feature type="region of interest" description="Disordered" evidence="1">
    <location>
        <begin position="525"/>
        <end position="628"/>
    </location>
</feature>
<dbReference type="InterPro" id="IPR038765">
    <property type="entry name" value="Papain-like_cys_pep_sf"/>
</dbReference>
<dbReference type="Pfam" id="PF11992">
    <property type="entry name" value="TgpA_N"/>
    <property type="match status" value="1"/>
</dbReference>
<evidence type="ECO:0000313" key="5">
    <source>
        <dbReference type="Proteomes" id="UP000324104"/>
    </source>
</evidence>
<feature type="transmembrane region" description="Helical" evidence="2">
    <location>
        <begin position="59"/>
        <end position="77"/>
    </location>
</feature>
<feature type="compositionally biased region" description="Polar residues" evidence="1">
    <location>
        <begin position="252"/>
        <end position="261"/>
    </location>
</feature>
<keyword evidence="2" id="KW-0812">Transmembrane</keyword>
<dbReference type="PANTHER" id="PTHR42736">
    <property type="entry name" value="PROTEIN-GLUTAMINE GAMMA-GLUTAMYLTRANSFERASE"/>
    <property type="match status" value="1"/>
</dbReference>
<dbReference type="Pfam" id="PF13559">
    <property type="entry name" value="DUF4129"/>
    <property type="match status" value="1"/>
</dbReference>
<feature type="transmembrane region" description="Helical" evidence="2">
    <location>
        <begin position="211"/>
        <end position="229"/>
    </location>
</feature>
<feature type="transmembrane region" description="Helical" evidence="2">
    <location>
        <begin position="181"/>
        <end position="199"/>
    </location>
</feature>
<dbReference type="EMBL" id="VTAW01000006">
    <property type="protein sequence ID" value="TYT62755.1"/>
    <property type="molecule type" value="Genomic_DNA"/>
</dbReference>
<gene>
    <name evidence="4" type="ORF">FYC77_06910</name>
</gene>
<evidence type="ECO:0000313" key="4">
    <source>
        <dbReference type="EMBL" id="TYT62755.1"/>
    </source>
</evidence>